<feature type="compositionally biased region" description="Basic and acidic residues" evidence="1">
    <location>
        <begin position="61"/>
        <end position="83"/>
    </location>
</feature>
<feature type="compositionally biased region" description="Basic residues" evidence="1">
    <location>
        <begin position="335"/>
        <end position="346"/>
    </location>
</feature>
<dbReference type="Proteomes" id="UP001157017">
    <property type="component" value="Unassembled WGS sequence"/>
</dbReference>
<keyword evidence="3" id="KW-1185">Reference proteome</keyword>
<organism evidence="2 3">
    <name type="scientific">Angustibacter aerolatus</name>
    <dbReference type="NCBI Taxonomy" id="1162965"/>
    <lineage>
        <taxon>Bacteria</taxon>
        <taxon>Bacillati</taxon>
        <taxon>Actinomycetota</taxon>
        <taxon>Actinomycetes</taxon>
        <taxon>Kineosporiales</taxon>
        <taxon>Kineosporiaceae</taxon>
    </lineage>
</organism>
<comment type="caution">
    <text evidence="2">The sequence shown here is derived from an EMBL/GenBank/DDBJ whole genome shotgun (WGS) entry which is preliminary data.</text>
</comment>
<feature type="compositionally biased region" description="Low complexity" evidence="1">
    <location>
        <begin position="210"/>
        <end position="238"/>
    </location>
</feature>
<reference evidence="3" key="1">
    <citation type="journal article" date="2019" name="Int. J. Syst. Evol. Microbiol.">
        <title>The Global Catalogue of Microorganisms (GCM) 10K type strain sequencing project: providing services to taxonomists for standard genome sequencing and annotation.</title>
        <authorList>
            <consortium name="The Broad Institute Genomics Platform"/>
            <consortium name="The Broad Institute Genome Sequencing Center for Infectious Disease"/>
            <person name="Wu L."/>
            <person name="Ma J."/>
        </authorList>
    </citation>
    <scope>NUCLEOTIDE SEQUENCE [LARGE SCALE GENOMIC DNA]</scope>
    <source>
        <strain evidence="3">NBRC 108730</strain>
    </source>
</reference>
<feature type="region of interest" description="Disordered" evidence="1">
    <location>
        <begin position="60"/>
        <end position="97"/>
    </location>
</feature>
<evidence type="ECO:0000313" key="3">
    <source>
        <dbReference type="Proteomes" id="UP001157017"/>
    </source>
</evidence>
<evidence type="ECO:0000313" key="2">
    <source>
        <dbReference type="EMBL" id="GMA86405.1"/>
    </source>
</evidence>
<sequence length="371" mass="38722">MLDRLAWGPPVGSTPRADPDVDGGSARTPVEWLLAHGLLAVADPGHVVLPREVGLHLRGGHVHERPLPEPPELDLRDRGERAVDAASGASAAEPGAADRRAWARRGACSRRRCCARAVWGCASLRRTAQTLDVDDATAAVLVEVAYAAGLVADDGQVGPSLGPHPRLRRVVRPAAARALGRAGRRLGAVVARPRPGGQQGRARHGAVGALAGRRAPGGPRPAAVGAGRAWARSRSAWRPSRRRCSSGCAGGDRGGPGRRSSRWRGGRCTRPSLLGVTGRGGLGAPGRALVEGRDPAEAMATLLPEPVDHVLLQADLTAVAPGPLETQARPAHGPERRRRVARRRHGLPVLGRLGAPGDGRRVVGGATHRRA</sequence>
<feature type="region of interest" description="Disordered" evidence="1">
    <location>
        <begin position="1"/>
        <end position="24"/>
    </location>
</feature>
<accession>A0ABQ6JGT1</accession>
<feature type="compositionally biased region" description="Low complexity" evidence="1">
    <location>
        <begin position="84"/>
        <end position="95"/>
    </location>
</feature>
<proteinExistence type="predicted"/>
<evidence type="ECO:0000256" key="1">
    <source>
        <dbReference type="SAM" id="MobiDB-lite"/>
    </source>
</evidence>
<feature type="region of interest" description="Disordered" evidence="1">
    <location>
        <begin position="210"/>
        <end position="285"/>
    </location>
</feature>
<feature type="region of interest" description="Disordered" evidence="1">
    <location>
        <begin position="324"/>
        <end position="371"/>
    </location>
</feature>
<name>A0ABQ6JGT1_9ACTN</name>
<dbReference type="EMBL" id="BSUZ01000001">
    <property type="protein sequence ID" value="GMA86405.1"/>
    <property type="molecule type" value="Genomic_DNA"/>
</dbReference>
<gene>
    <name evidence="2" type="ORF">GCM10025868_16550</name>
</gene>
<protein>
    <submittedName>
        <fullName evidence="2">Uncharacterized protein</fullName>
    </submittedName>
</protein>